<proteinExistence type="predicted"/>
<evidence type="ECO:0000256" key="7">
    <source>
        <dbReference type="SAM" id="Phobius"/>
    </source>
</evidence>
<dbReference type="Pfam" id="PF00051">
    <property type="entry name" value="Kringle"/>
    <property type="match status" value="1"/>
</dbReference>
<dbReference type="CDD" id="cd00108">
    <property type="entry name" value="KR"/>
    <property type="match status" value="1"/>
</dbReference>
<gene>
    <name evidence="11" type="ORF">CVLEPA_LOCUS5616</name>
</gene>
<evidence type="ECO:0000256" key="8">
    <source>
        <dbReference type="SAM" id="SignalP"/>
    </source>
</evidence>
<dbReference type="PROSITE" id="PS00021">
    <property type="entry name" value="KRINGLE_1"/>
    <property type="match status" value="1"/>
</dbReference>
<keyword evidence="8" id="KW-0732">Signal</keyword>
<evidence type="ECO:0000259" key="10">
    <source>
        <dbReference type="PROSITE" id="PS50825"/>
    </source>
</evidence>
<comment type="caution">
    <text evidence="4">Lacks conserved residue(s) required for the propagation of feature annotation.</text>
</comment>
<feature type="chain" id="PRO_5047003579" evidence="8">
    <location>
        <begin position="27"/>
        <end position="1137"/>
    </location>
</feature>
<feature type="repeat" description="LDL-receptor class B" evidence="5">
    <location>
        <begin position="594"/>
        <end position="639"/>
    </location>
</feature>
<dbReference type="SUPFAM" id="SSF57440">
    <property type="entry name" value="Kringle-like"/>
    <property type="match status" value="1"/>
</dbReference>
<dbReference type="PANTHER" id="PTHR46513:SF41">
    <property type="entry name" value="LOW-DENSITY LIPOPROTEIN RECEPTOR-RELATED PROTEIN"/>
    <property type="match status" value="1"/>
</dbReference>
<evidence type="ECO:0000256" key="4">
    <source>
        <dbReference type="PROSITE-ProRule" id="PRU00121"/>
    </source>
</evidence>
<dbReference type="InterPro" id="IPR038178">
    <property type="entry name" value="Kringle_sf"/>
</dbReference>
<feature type="compositionally biased region" description="Low complexity" evidence="6">
    <location>
        <begin position="965"/>
        <end position="1019"/>
    </location>
</feature>
<dbReference type="PANTHER" id="PTHR46513">
    <property type="entry name" value="VITELLOGENIN RECEPTOR-LIKE PROTEIN-RELATED-RELATED"/>
    <property type="match status" value="1"/>
</dbReference>
<organism evidence="11 12">
    <name type="scientific">Clavelina lepadiformis</name>
    <name type="common">Light-bulb sea squirt</name>
    <name type="synonym">Ascidia lepadiformis</name>
    <dbReference type="NCBI Taxonomy" id="159417"/>
    <lineage>
        <taxon>Eukaryota</taxon>
        <taxon>Metazoa</taxon>
        <taxon>Chordata</taxon>
        <taxon>Tunicata</taxon>
        <taxon>Ascidiacea</taxon>
        <taxon>Aplousobranchia</taxon>
        <taxon>Clavelinidae</taxon>
        <taxon>Clavelina</taxon>
    </lineage>
</organism>
<evidence type="ECO:0000256" key="6">
    <source>
        <dbReference type="SAM" id="MobiDB-lite"/>
    </source>
</evidence>
<dbReference type="Proteomes" id="UP001642483">
    <property type="component" value="Unassembled WGS sequence"/>
</dbReference>
<accession>A0ABP0FDF1</accession>
<evidence type="ECO:0000256" key="1">
    <source>
        <dbReference type="ARBA" id="ARBA00022572"/>
    </source>
</evidence>
<dbReference type="InterPro" id="IPR000001">
    <property type="entry name" value="Kringle"/>
</dbReference>
<dbReference type="SMART" id="SM00130">
    <property type="entry name" value="KR"/>
    <property type="match status" value="1"/>
</dbReference>
<feature type="region of interest" description="Disordered" evidence="6">
    <location>
        <begin position="965"/>
        <end position="1055"/>
    </location>
</feature>
<keyword evidence="7" id="KW-0472">Membrane</keyword>
<comment type="caution">
    <text evidence="11">The sequence shown here is derived from an EMBL/GenBank/DDBJ whole genome shotgun (WGS) entry which is preliminary data.</text>
</comment>
<evidence type="ECO:0000256" key="2">
    <source>
        <dbReference type="ARBA" id="ARBA00022737"/>
    </source>
</evidence>
<dbReference type="Gene3D" id="2.120.10.30">
    <property type="entry name" value="TolB, C-terminal domain"/>
    <property type="match status" value="2"/>
</dbReference>
<dbReference type="InterPro" id="IPR003410">
    <property type="entry name" value="HYR_dom"/>
</dbReference>
<dbReference type="PRINTS" id="PR00018">
    <property type="entry name" value="KRINGLE"/>
</dbReference>
<feature type="domain" description="Kringle" evidence="9">
    <location>
        <begin position="37"/>
        <end position="112"/>
    </location>
</feature>
<keyword evidence="7" id="KW-1133">Transmembrane helix</keyword>
<feature type="transmembrane region" description="Helical" evidence="7">
    <location>
        <begin position="1073"/>
        <end position="1096"/>
    </location>
</feature>
<dbReference type="PROSITE" id="PS50070">
    <property type="entry name" value="KRINGLE_2"/>
    <property type="match status" value="1"/>
</dbReference>
<keyword evidence="7" id="KW-0812">Transmembrane</keyword>
<dbReference type="InterPro" id="IPR000033">
    <property type="entry name" value="LDLR_classB_rpt"/>
</dbReference>
<evidence type="ECO:0000256" key="3">
    <source>
        <dbReference type="ARBA" id="ARBA00023157"/>
    </source>
</evidence>
<feature type="domain" description="HYR" evidence="10">
    <location>
        <begin position="794"/>
        <end position="880"/>
    </location>
</feature>
<keyword evidence="12" id="KW-1185">Reference proteome</keyword>
<evidence type="ECO:0000259" key="9">
    <source>
        <dbReference type="PROSITE" id="PS50070"/>
    </source>
</evidence>
<protein>
    <submittedName>
        <fullName evidence="11">Uncharacterized protein</fullName>
    </submittedName>
</protein>
<dbReference type="PROSITE" id="PS51120">
    <property type="entry name" value="LDLRB"/>
    <property type="match status" value="1"/>
</dbReference>
<dbReference type="Gene3D" id="2.40.20.10">
    <property type="entry name" value="Plasminogen Kringle 4"/>
    <property type="match status" value="1"/>
</dbReference>
<dbReference type="InterPro" id="IPR018056">
    <property type="entry name" value="Kringle_CS"/>
</dbReference>
<keyword evidence="3" id="KW-1015">Disulfide bond</keyword>
<dbReference type="InterPro" id="IPR050778">
    <property type="entry name" value="Cueball_EGF_LRP_Nidogen"/>
</dbReference>
<dbReference type="InterPro" id="IPR000742">
    <property type="entry name" value="EGF"/>
</dbReference>
<evidence type="ECO:0000313" key="11">
    <source>
        <dbReference type="EMBL" id="CAK8676128.1"/>
    </source>
</evidence>
<dbReference type="SMART" id="SM00135">
    <property type="entry name" value="LY"/>
    <property type="match status" value="7"/>
</dbReference>
<dbReference type="PROSITE" id="PS50825">
    <property type="entry name" value="HYR"/>
    <property type="match status" value="1"/>
</dbReference>
<feature type="signal peptide" evidence="8">
    <location>
        <begin position="1"/>
        <end position="26"/>
    </location>
</feature>
<dbReference type="SMART" id="SM00181">
    <property type="entry name" value="EGF"/>
    <property type="match status" value="2"/>
</dbReference>
<dbReference type="InterPro" id="IPR011042">
    <property type="entry name" value="6-blade_b-propeller_TolB-like"/>
</dbReference>
<name>A0ABP0FDF1_CLALP</name>
<sequence length="1137" mass="126484">MKKQRFQKKLLLLQIVLFVSKQVIFGQSVTSTIPVPECIDGPSTWYNGTHSYTESGILCQRWDVTKPHKPNHIPADGGKHNYCRNPDGDLSGTWCYTTNQTKRWEYCYIPKCSDDSLVVWTNYDATSESSHILSVHADPEIVKNQTGQTGHFNVSILVKSNDSVAEFWSVTGNYHRNVLFYTDYRSEYIGVRHLKHDLTLKMYEGMAHGIESMAYDWMTRNLYWTDSEFKWVMASENSFRYYTPVYRTDDPPYALAIHAKHRQLYFSTYKALKSKIIVTDMAGKNEKVLFQFPDVFDVTGLTIDYTDERLYWTDFTGYGGMVVSSKLDGTNKTQHHYRGGSIFWGVAAYLDYLYVTDVHARYSPNSQKYYSVWIITKKTKKTFRYTLNGKPRGIAVLSKNEERDPLVNDPKHGRCNDPGVPKCAHICLPRINATRECACSLGYHKVDETKCQSSIINDEFILIADSGQGKIFQLPIGNAINTTSNYSIYPAPTGTSRVATVAADTNSNFVFWSDKQYGSIKKALLDGTRKKTLSSASHSESLVVDPISGNVFFMNSESESISVMSYDGQAYKTLMTSESINASIKMVTQDSVNRKIYWTDTNNTEGQGQVWRMNLDGTKKEVVLSGLNWPHAITINHERKKLYVAEAKTAMIYEVDLDSIKTIISTSPQDIKKQFDLAGHITRLEVYIKDIKVHRNNLYLIDDKTFRVEKFSLETGPSSLTSFGPSEFFALSSMTLVSKEYYKSYIATIPSPCKRRSTKCHELCVDISDTESKCICGDGKRLLSTACVNDGLGANKPPSTNYTCPDNVNLDLPQCESFTFTNGTWSEPTWIDDSTPVDSLFLRRQSIPVSLGAGRHSYIFSATDAQGLTGYCSFTITVKSNECNEPPQLPASMVAGKRVCDNRFGSSYSISCKDGRSIKFVGANPPVQTIYNQTTVVNYCGRIGWLITDASFLVCEALPTPLSTISTTSKSTSQSTTSSTTSKATPSPATPKTTFTTSKAKASKTTTTPSTEQKITSKTSKPETPKKPTLGTPPKTAMAPTATTTAASATVNGSGNVQLTGKQSSSGGMGSGALAAIIVLVVLLVIIVAVVVVVTLRKRGTPWLTSINFPYVWRASDDTDNIYENDSNRVNNHYSVM</sequence>
<feature type="compositionally biased region" description="Low complexity" evidence="6">
    <location>
        <begin position="1027"/>
        <end position="1050"/>
    </location>
</feature>
<dbReference type="EMBL" id="CAWYQH010000024">
    <property type="protein sequence ID" value="CAK8676128.1"/>
    <property type="molecule type" value="Genomic_DNA"/>
</dbReference>
<evidence type="ECO:0000256" key="5">
    <source>
        <dbReference type="PROSITE-ProRule" id="PRU00461"/>
    </source>
</evidence>
<keyword evidence="1 4" id="KW-0420">Kringle</keyword>
<dbReference type="SUPFAM" id="SSF63825">
    <property type="entry name" value="YWTD domain"/>
    <property type="match status" value="2"/>
</dbReference>
<evidence type="ECO:0000313" key="12">
    <source>
        <dbReference type="Proteomes" id="UP001642483"/>
    </source>
</evidence>
<dbReference type="InterPro" id="IPR013806">
    <property type="entry name" value="Kringle-like"/>
</dbReference>
<reference evidence="11 12" key="1">
    <citation type="submission" date="2024-02" db="EMBL/GenBank/DDBJ databases">
        <authorList>
            <person name="Daric V."/>
            <person name="Darras S."/>
        </authorList>
    </citation>
    <scope>NUCLEOTIDE SEQUENCE [LARGE SCALE GENOMIC DNA]</scope>
</reference>
<keyword evidence="2" id="KW-0677">Repeat</keyword>